<evidence type="ECO:0000256" key="3">
    <source>
        <dbReference type="ARBA" id="ARBA00022840"/>
    </source>
</evidence>
<feature type="domain" description="Helicase ATP-binding" evidence="7">
    <location>
        <begin position="171"/>
        <end position="359"/>
    </location>
</feature>
<dbReference type="PROSITE" id="PS51192">
    <property type="entry name" value="HELICASE_ATP_BIND_1"/>
    <property type="match status" value="1"/>
</dbReference>
<keyword evidence="2" id="KW-0547">Nucleotide-binding</keyword>
<dbReference type="Pfam" id="PF00271">
    <property type="entry name" value="Helicase_C"/>
    <property type="match status" value="1"/>
</dbReference>
<evidence type="ECO:0000259" key="7">
    <source>
        <dbReference type="PROSITE" id="PS51192"/>
    </source>
</evidence>
<dbReference type="GO" id="GO:0009378">
    <property type="term" value="F:four-way junction helicase activity"/>
    <property type="evidence" value="ECO:0007669"/>
    <property type="project" value="TreeGrafter"/>
</dbReference>
<dbReference type="GO" id="GO:0003676">
    <property type="term" value="F:nucleic acid binding"/>
    <property type="evidence" value="ECO:0007669"/>
    <property type="project" value="InterPro"/>
</dbReference>
<dbReference type="InterPro" id="IPR011545">
    <property type="entry name" value="DEAD/DEAH_box_helicase_dom"/>
</dbReference>
<feature type="domain" description="Helicase C-terminal" evidence="8">
    <location>
        <begin position="409"/>
        <end position="554"/>
    </location>
</feature>
<dbReference type="EMBL" id="HBGN01040155">
    <property type="protein sequence ID" value="CAD9358801.1"/>
    <property type="molecule type" value="Transcribed_RNA"/>
</dbReference>
<dbReference type="Pfam" id="PF00270">
    <property type="entry name" value="DEAD"/>
    <property type="match status" value="1"/>
</dbReference>
<sequence>MHHELNVNESNEVSNDNYVGGSLDQNSKAPKSSSGAKRTESMYTSIKHIYSRPDYSDILVHIVVEGDYMTEINESSLAQSSKNEVPKGIIAHLEGISRELPQIGSFLRKANQRLNSDIMMAMPLEDRLNIQPMKLSGQINNVSKSNWSVVNEIRVSLGYQEFRPPQGDVCVAALSKQSDIVYLAPTGHGKSLCFVIPALAQGGITLIVEPLKEIIADQIKKLMNRKVRVEKLLSVDDINSGYKGIRAEQRLTQIANEVYKGSKDYDKALILFATPELTVQKNVLTQLTRINNAGKLMRIIIDEFDVAAERTNNYRLCYEGFLPKLRESCQNVPFSCFSATTKKEGLMDFLSGLKHNSNTKPKLFIHERPLRDNLIFCVERKEKMAQVVERIVHILKSYVADMKRKRNLSGKKGLKITKPKCICYCLSKKNCYKMADGLNEKGIKSEAVTGEQDRQYITECTEKFRSGNLQMLCATKVIGRGVDVDNIRFIFHVSSPTSLSDYVQETGRAGRDGMPSYCILFYRPQDRTTAEKVLRLTPPDSSLDCNKLTEEEQESRGLLTGDKRLQAEKALDEVRHYATISGTCRYGMLASHATLNDFVSDKLHCREDTRCDNCQVNVGLEGSIFGITKKKGLPKFASKQHQKIHLCEVDITTFVLEFMKNLRHENISQSTYGVPQQVVNQMITGLAEKFASSDGKELLEMDAFSAFISLKSGTFELSLRSDLLRLLTSYRVIKLMYPKKIIVERSIDTFINKLESGKVRFALRNVRSFRVESNHENRNAKIVDFAIDTSSVEKDAEKRRAALPEQLPFVDKPLCHKATFEKGVKDQRVLPSIQLRRKLQDNFNISADGTSFPRLRMVKDAWSWLSLLPFLLQYEIWRLYNTEGKGPKLTCDHMKHEMHRIFNDEFWDENDPHTTLLKIHDVANTRHTMQRYEKIVKAASSSRLPVDKYFGEQMFGGGSALYFSATLHEQTKKFVLNVPEQASDRRIFRKFGSHRFLHLNISKKVWKGDVIDIIDRHKDRPLWVCGRRYGFLWCKATKSPQCYVFFAEVGIGIEKDEEITSDKVREWCAPPKFNCDLSIGKEQKRIKLSFSKTTPSGTLPKNCLEVVPDIRCSKDLVMTDGCGLISQDGLDFVWRSCMKYIQSREAEYAEKQNTKVPSQCDKTLCDNDIDGDGDGCEENSDNGLSENNSCPYTSFQGRIGGFKGMWVLDERLGDGIKLVCRDSQEKVKLPMKSFVSFSEDCKKRGIHCVQSDFDDLYDTVDVCSWDKQPKEGRLSLRTIQILEYRGVDIGFLKKCADDGTRWLSKLYEDPNALLEHVSKRHSAMVSRDIESTVDTFDDDLLFRMASVKMDKSEPVFAQKILKLVKREADSMRKKGKYPLRRCKQMRLIPDHTQLLEEGEAFIAVGYARGNVNTIKDIEKSDCALAMRSPAYFGGDLVKLKLVSRKTIRLRAASLTKTKETIPAASTCSIYDGPGDDPSTFFEDLNTGLVISSKGERSAADMMSGGDFDGDEAWICWDKHLCQLVKDYPAQDTTTPEFIVQKSQQEKALACRVSLKQRAEFALHYRYHQTQLGKLSTTLDSVMDRFGVDSPEAITVATQAFLQVDHPYKLCEIKQDHDHYLSGGSLKSPHWLGKTSGCGSYTSSKALGVLYDYIQSKIDSAVTTCDGDGRRTTRLNPYIMSIINKATQKELSDVGIKVKLMELRKKMSSAITTFYSENKKFTETMPGKKDDDVGMVMEWMKCQYRRWREELIDCEEGEDARNLASAILYEETWRWSMESSFQGDHKMFAWHVAKDRLLRVIGDANQSSTGAGVAPTLLREHERVLYQRGKNNN</sequence>
<dbReference type="InterPro" id="IPR027417">
    <property type="entry name" value="P-loop_NTPase"/>
</dbReference>
<dbReference type="GO" id="GO:0005694">
    <property type="term" value="C:chromosome"/>
    <property type="evidence" value="ECO:0007669"/>
    <property type="project" value="TreeGrafter"/>
</dbReference>
<gene>
    <name evidence="9" type="ORF">DBRI1063_LOCUS25707</name>
</gene>
<protein>
    <recommendedName>
        <fullName evidence="5">DNA 3'-5' helicase</fullName>
        <ecNumber evidence="5">5.6.2.4</ecNumber>
    </recommendedName>
</protein>
<dbReference type="SMART" id="SM00490">
    <property type="entry name" value="HELICc"/>
    <property type="match status" value="1"/>
</dbReference>
<organism evidence="9">
    <name type="scientific">Ditylum brightwellii</name>
    <dbReference type="NCBI Taxonomy" id="49249"/>
    <lineage>
        <taxon>Eukaryota</taxon>
        <taxon>Sar</taxon>
        <taxon>Stramenopiles</taxon>
        <taxon>Ochrophyta</taxon>
        <taxon>Bacillariophyta</taxon>
        <taxon>Mediophyceae</taxon>
        <taxon>Lithodesmiophycidae</taxon>
        <taxon>Lithodesmiales</taxon>
        <taxon>Lithodesmiaceae</taxon>
        <taxon>Ditylum</taxon>
    </lineage>
</organism>
<feature type="compositionally biased region" description="Polar residues" evidence="6">
    <location>
        <begin position="23"/>
        <end position="38"/>
    </location>
</feature>
<evidence type="ECO:0000256" key="1">
    <source>
        <dbReference type="ARBA" id="ARBA00005446"/>
    </source>
</evidence>
<dbReference type="GO" id="GO:0003968">
    <property type="term" value="F:RNA-directed RNA polymerase activity"/>
    <property type="evidence" value="ECO:0007669"/>
    <property type="project" value="InterPro"/>
</dbReference>
<dbReference type="SUPFAM" id="SSF52540">
    <property type="entry name" value="P-loop containing nucleoside triphosphate hydrolases"/>
    <property type="match status" value="1"/>
</dbReference>
<feature type="region of interest" description="Disordered" evidence="6">
    <location>
        <begin position="1"/>
        <end position="38"/>
    </location>
</feature>
<dbReference type="GO" id="GO:0000724">
    <property type="term" value="P:double-strand break repair via homologous recombination"/>
    <property type="evidence" value="ECO:0007669"/>
    <property type="project" value="TreeGrafter"/>
</dbReference>
<evidence type="ECO:0000256" key="4">
    <source>
        <dbReference type="ARBA" id="ARBA00034617"/>
    </source>
</evidence>
<dbReference type="GO" id="GO:0005524">
    <property type="term" value="F:ATP binding"/>
    <property type="evidence" value="ECO:0007669"/>
    <property type="project" value="UniProtKB-KW"/>
</dbReference>
<dbReference type="GO" id="GO:0043138">
    <property type="term" value="F:3'-5' DNA helicase activity"/>
    <property type="evidence" value="ECO:0007669"/>
    <property type="project" value="UniProtKB-EC"/>
</dbReference>
<evidence type="ECO:0000313" key="9">
    <source>
        <dbReference type="EMBL" id="CAD9358801.1"/>
    </source>
</evidence>
<dbReference type="InterPro" id="IPR001650">
    <property type="entry name" value="Helicase_C-like"/>
</dbReference>
<name>A0A7S2A663_9STRA</name>
<dbReference type="GO" id="GO:0005634">
    <property type="term" value="C:nucleus"/>
    <property type="evidence" value="ECO:0007669"/>
    <property type="project" value="TreeGrafter"/>
</dbReference>
<dbReference type="PANTHER" id="PTHR13710:SF149">
    <property type="entry name" value="ATP-DEPENDENT DNA HELICASE TLH2"/>
    <property type="match status" value="1"/>
</dbReference>
<dbReference type="SMART" id="SM00487">
    <property type="entry name" value="DEXDc"/>
    <property type="match status" value="1"/>
</dbReference>
<evidence type="ECO:0000256" key="2">
    <source>
        <dbReference type="ARBA" id="ARBA00022741"/>
    </source>
</evidence>
<dbReference type="PANTHER" id="PTHR13710">
    <property type="entry name" value="DNA HELICASE RECQ FAMILY MEMBER"/>
    <property type="match status" value="1"/>
</dbReference>
<dbReference type="PROSITE" id="PS51194">
    <property type="entry name" value="HELICASE_CTER"/>
    <property type="match status" value="1"/>
</dbReference>
<dbReference type="EC" id="5.6.2.4" evidence="5"/>
<evidence type="ECO:0000256" key="6">
    <source>
        <dbReference type="SAM" id="MobiDB-lite"/>
    </source>
</evidence>
<evidence type="ECO:0000259" key="8">
    <source>
        <dbReference type="PROSITE" id="PS51194"/>
    </source>
</evidence>
<reference evidence="9" key="1">
    <citation type="submission" date="2021-01" db="EMBL/GenBank/DDBJ databases">
        <authorList>
            <person name="Corre E."/>
            <person name="Pelletier E."/>
            <person name="Niang G."/>
            <person name="Scheremetjew M."/>
            <person name="Finn R."/>
            <person name="Kale V."/>
            <person name="Holt S."/>
            <person name="Cochrane G."/>
            <person name="Meng A."/>
            <person name="Brown T."/>
            <person name="Cohen L."/>
        </authorList>
    </citation>
    <scope>NUCLEOTIDE SEQUENCE</scope>
    <source>
        <strain evidence="9">Pop2</strain>
    </source>
</reference>
<dbReference type="Pfam" id="PF05183">
    <property type="entry name" value="RdRP"/>
    <property type="match status" value="1"/>
</dbReference>
<comment type="catalytic activity">
    <reaction evidence="4">
        <text>Couples ATP hydrolysis with the unwinding of duplex DNA by translocating in the 3'-5' direction.</text>
        <dbReference type="EC" id="5.6.2.4"/>
    </reaction>
</comment>
<evidence type="ECO:0000256" key="5">
    <source>
        <dbReference type="ARBA" id="ARBA00034808"/>
    </source>
</evidence>
<dbReference type="Gene3D" id="3.40.50.300">
    <property type="entry name" value="P-loop containing nucleotide triphosphate hydrolases"/>
    <property type="match status" value="2"/>
</dbReference>
<dbReference type="InterPro" id="IPR057596">
    <property type="entry name" value="RDRP_core"/>
</dbReference>
<comment type="similarity">
    <text evidence="1">Belongs to the helicase family. RecQ subfamily.</text>
</comment>
<dbReference type="InterPro" id="IPR014001">
    <property type="entry name" value="Helicase_ATP-bd"/>
</dbReference>
<dbReference type="GO" id="GO:0005737">
    <property type="term" value="C:cytoplasm"/>
    <property type="evidence" value="ECO:0007669"/>
    <property type="project" value="TreeGrafter"/>
</dbReference>
<keyword evidence="3" id="KW-0067">ATP-binding</keyword>
<accession>A0A7S2A663</accession>
<proteinExistence type="inferred from homology"/>